<gene>
    <name evidence="2" type="ORF">V6255_16365</name>
</gene>
<dbReference type="RefSeq" id="WP_341629113.1">
    <property type="nucleotide sequence ID" value="NZ_JBAKBA010000053.1"/>
</dbReference>
<keyword evidence="1" id="KW-0732">Signal</keyword>
<protein>
    <submittedName>
        <fullName evidence="2">Uncharacterized protein</fullName>
    </submittedName>
</protein>
<feature type="chain" id="PRO_5047417594" evidence="1">
    <location>
        <begin position="26"/>
        <end position="427"/>
    </location>
</feature>
<keyword evidence="3" id="KW-1185">Reference proteome</keyword>
<comment type="caution">
    <text evidence="2">The sequence shown here is derived from an EMBL/GenBank/DDBJ whole genome shotgun (WGS) entry which is preliminary data.</text>
</comment>
<evidence type="ECO:0000256" key="1">
    <source>
        <dbReference type="SAM" id="SignalP"/>
    </source>
</evidence>
<evidence type="ECO:0000313" key="2">
    <source>
        <dbReference type="EMBL" id="MEL0660710.1"/>
    </source>
</evidence>
<dbReference type="EMBL" id="JBAKBA010000053">
    <property type="protein sequence ID" value="MEL0660710.1"/>
    <property type="molecule type" value="Genomic_DNA"/>
</dbReference>
<evidence type="ECO:0000313" key="3">
    <source>
        <dbReference type="Proteomes" id="UP001366060"/>
    </source>
</evidence>
<sequence>MKLKKQCFKFIEASLVILLPSTAIANDLPGSISESYISFGLEHIQSNNINQSSNNEQSGFEQRADIGIGYFNQTATNFTALDYSVYYSTSNGDELDDDSDVSGSLSITQEIFSPNLLLNLNHFRRQYLLDQSGVDNPDNSGSRDVFTINPVWNIPYSRRAGFELSYDYTATRYSDDEDEETDRNGVGVTWYNKLTPKARFELSTNLSEVNFRNTGFDYKEVTVDASIDGELLAGTYLVLLGYSRVILDAGNEEGGIFKLSYGYQFDRHNLSVNLQRELSDSSLGLGTDTLDNEDDSFDDNEVLWIDRVDLQHRFIITNRLSNSNTLYYQQETSVTTDETDPRWGASASLDFQNTKKISSFISLDYSESTISTDFDKQVINATIGGRYLIRPQLSLSLEANYEDQSIDDDEDSSYDELSYTARIEFKY</sequence>
<organism evidence="2 3">
    <name type="scientific">Psychromonas arctica</name>
    <dbReference type="NCBI Taxonomy" id="168275"/>
    <lineage>
        <taxon>Bacteria</taxon>
        <taxon>Pseudomonadati</taxon>
        <taxon>Pseudomonadota</taxon>
        <taxon>Gammaproteobacteria</taxon>
        <taxon>Alteromonadales</taxon>
        <taxon>Psychromonadaceae</taxon>
        <taxon>Psychromonas</taxon>
    </lineage>
</organism>
<dbReference type="SUPFAM" id="SSF56935">
    <property type="entry name" value="Porins"/>
    <property type="match status" value="1"/>
</dbReference>
<proteinExistence type="predicted"/>
<name>A0ABU9HFM9_9GAMM</name>
<reference evidence="2 3" key="1">
    <citation type="submission" date="2024-02" db="EMBL/GenBank/DDBJ databases">
        <title>Bacteria isolated from the canopy kelp, Nereocystis luetkeana.</title>
        <authorList>
            <person name="Pfister C.A."/>
            <person name="Younker I.T."/>
            <person name="Light S.H."/>
        </authorList>
    </citation>
    <scope>NUCLEOTIDE SEQUENCE [LARGE SCALE GENOMIC DNA]</scope>
    <source>
        <strain evidence="2 3">TI.2.07</strain>
    </source>
</reference>
<dbReference type="Proteomes" id="UP001366060">
    <property type="component" value="Unassembled WGS sequence"/>
</dbReference>
<feature type="signal peptide" evidence="1">
    <location>
        <begin position="1"/>
        <end position="25"/>
    </location>
</feature>
<accession>A0ABU9HFM9</accession>